<name>A0A1G9RH99_9PROT</name>
<keyword evidence="1" id="KW-0812">Transmembrane</keyword>
<organism evidence="2 3">
    <name type="scientific">Maricaulis salignorans</name>
    <dbReference type="NCBI Taxonomy" id="144026"/>
    <lineage>
        <taxon>Bacteria</taxon>
        <taxon>Pseudomonadati</taxon>
        <taxon>Pseudomonadota</taxon>
        <taxon>Alphaproteobacteria</taxon>
        <taxon>Maricaulales</taxon>
        <taxon>Maricaulaceae</taxon>
        <taxon>Maricaulis</taxon>
    </lineage>
</organism>
<keyword evidence="1" id="KW-0472">Membrane</keyword>
<dbReference type="AlphaFoldDB" id="A0A1G9RH99"/>
<proteinExistence type="predicted"/>
<reference evidence="2 3" key="1">
    <citation type="submission" date="2016-10" db="EMBL/GenBank/DDBJ databases">
        <authorList>
            <person name="de Groot N.N."/>
        </authorList>
    </citation>
    <scope>NUCLEOTIDE SEQUENCE [LARGE SCALE GENOMIC DNA]</scope>
    <source>
        <strain evidence="2 3">DSM 16077</strain>
    </source>
</reference>
<evidence type="ECO:0000256" key="1">
    <source>
        <dbReference type="SAM" id="Phobius"/>
    </source>
</evidence>
<evidence type="ECO:0000313" key="3">
    <source>
        <dbReference type="Proteomes" id="UP000199759"/>
    </source>
</evidence>
<dbReference type="RefSeq" id="WP_233342375.1">
    <property type="nucleotide sequence ID" value="NZ_FNHG01000007.1"/>
</dbReference>
<protein>
    <submittedName>
        <fullName evidence="2">Uncharacterized conserved protein, DUF983 family</fullName>
    </submittedName>
</protein>
<accession>A0A1G9RH99</accession>
<dbReference type="EMBL" id="FNHG01000007">
    <property type="protein sequence ID" value="SDM22573.1"/>
    <property type="molecule type" value="Genomic_DNA"/>
</dbReference>
<dbReference type="Pfam" id="PF06170">
    <property type="entry name" value="DUF983"/>
    <property type="match status" value="1"/>
</dbReference>
<keyword evidence="3" id="KW-1185">Reference proteome</keyword>
<dbReference type="STRING" id="144026.SAMN04488568_10722"/>
<sequence length="98" mass="10589">MFKGLLALAPRCDACGADFESADVGDGAAVFALFIVGFLAVVLFLLMAVAFRGMPWWGHMLVQVPFIFGASILCLRPLKGLLFALQFEHGAQQGRLDD</sequence>
<keyword evidence="1" id="KW-1133">Transmembrane helix</keyword>
<dbReference type="Proteomes" id="UP000199759">
    <property type="component" value="Unassembled WGS sequence"/>
</dbReference>
<evidence type="ECO:0000313" key="2">
    <source>
        <dbReference type="EMBL" id="SDM22573.1"/>
    </source>
</evidence>
<feature type="transmembrane region" description="Helical" evidence="1">
    <location>
        <begin position="30"/>
        <end position="49"/>
    </location>
</feature>
<dbReference type="InterPro" id="IPR009325">
    <property type="entry name" value="DUF983"/>
</dbReference>
<feature type="transmembrane region" description="Helical" evidence="1">
    <location>
        <begin position="56"/>
        <end position="78"/>
    </location>
</feature>
<gene>
    <name evidence="2" type="ORF">SAMN04488568_10722</name>
</gene>